<dbReference type="Proteomes" id="UP000182814">
    <property type="component" value="Chromosome I"/>
</dbReference>
<dbReference type="EMBL" id="LT629746">
    <property type="protein sequence ID" value="SDT53321.1"/>
    <property type="molecule type" value="Genomic_DNA"/>
</dbReference>
<sequence length="237" mass="25195">MRPAPMDVPIPCACTLDTSLHPSGLKTSLRLYGLVRIVGFCDTFASTPVEILCATSGKGKAIRAFVSRLDAELVARSMPDSGYRVVPLAQFDPTGFIQQHQGWLTVHITCGFASQCGTLRLANGDLPQAWAGLSMPRRAPGARGVSSTGAKKSPRYCSVPTAASACPITTPGSTSLMAIPFRPWTAASKSPGRRYWLAVPCAKTTEHCSTLGMSAGAFPTRPSTIITPLETLKRNFP</sequence>
<evidence type="ECO:0000313" key="2">
    <source>
        <dbReference type="Proteomes" id="UP000182814"/>
    </source>
</evidence>
<accession>A0A1H2B541</accession>
<reference evidence="2" key="1">
    <citation type="submission" date="2016-10" db="EMBL/GenBank/DDBJ databases">
        <authorList>
            <person name="Varghese N."/>
            <person name="Submissions S."/>
        </authorList>
    </citation>
    <scope>NUCLEOTIDE SEQUENCE [LARGE SCALE GENOMIC DNA]</scope>
    <source>
        <strain evidence="2">BS3782</strain>
    </source>
</reference>
<dbReference type="AlphaFoldDB" id="A0A1H2B541"/>
<keyword evidence="2" id="KW-1185">Reference proteome</keyword>
<proteinExistence type="predicted"/>
<protein>
    <submittedName>
        <fullName evidence="1">Uncharacterized protein</fullName>
    </submittedName>
</protein>
<organism evidence="1 2">
    <name type="scientific">Pseudomonas lini</name>
    <dbReference type="NCBI Taxonomy" id="163011"/>
    <lineage>
        <taxon>Bacteria</taxon>
        <taxon>Pseudomonadati</taxon>
        <taxon>Pseudomonadota</taxon>
        <taxon>Gammaproteobacteria</taxon>
        <taxon>Pseudomonadales</taxon>
        <taxon>Pseudomonadaceae</taxon>
        <taxon>Pseudomonas</taxon>
    </lineage>
</organism>
<evidence type="ECO:0000313" key="1">
    <source>
        <dbReference type="EMBL" id="SDT53321.1"/>
    </source>
</evidence>
<gene>
    <name evidence="1" type="ORF">SAMN04490191_5003</name>
</gene>
<name>A0A1H2B541_9PSED</name>